<accession>A0A6J5ESR7</accession>
<sequence>MGTHLHLWLTDDEDTLIRVPEPRHGEIAWNWNDYEGNLLFADAWRAA</sequence>
<evidence type="ECO:0000313" key="1">
    <source>
        <dbReference type="EMBL" id="CAB3769569.1"/>
    </source>
</evidence>
<organism evidence="1 2">
    <name type="scientific">Paraburkholderia solisilvae</name>
    <dbReference type="NCBI Taxonomy" id="624376"/>
    <lineage>
        <taxon>Bacteria</taxon>
        <taxon>Pseudomonadati</taxon>
        <taxon>Pseudomonadota</taxon>
        <taxon>Betaproteobacteria</taxon>
        <taxon>Burkholderiales</taxon>
        <taxon>Burkholderiaceae</taxon>
        <taxon>Paraburkholderia</taxon>
    </lineage>
</organism>
<dbReference type="EMBL" id="CADIKF010000064">
    <property type="protein sequence ID" value="CAB3769569.1"/>
    <property type="molecule type" value="Genomic_DNA"/>
</dbReference>
<dbReference type="RefSeq" id="WP_175114712.1">
    <property type="nucleotide sequence ID" value="NZ_CADIKF010000064.1"/>
</dbReference>
<dbReference type="AlphaFoldDB" id="A0A6J5ESR7"/>
<protein>
    <submittedName>
        <fullName evidence="1">Uncharacterized protein</fullName>
    </submittedName>
</protein>
<proteinExistence type="predicted"/>
<keyword evidence="2" id="KW-1185">Reference proteome</keyword>
<reference evidence="1 2" key="1">
    <citation type="submission" date="2020-04" db="EMBL/GenBank/DDBJ databases">
        <authorList>
            <person name="De Canck E."/>
        </authorList>
    </citation>
    <scope>NUCLEOTIDE SEQUENCE [LARGE SCALE GENOMIC DNA]</scope>
    <source>
        <strain evidence="1 2">LMG 29739</strain>
    </source>
</reference>
<evidence type="ECO:0000313" key="2">
    <source>
        <dbReference type="Proteomes" id="UP000494329"/>
    </source>
</evidence>
<dbReference type="Proteomes" id="UP000494329">
    <property type="component" value="Unassembled WGS sequence"/>
</dbReference>
<name>A0A6J5ESR7_9BURK</name>
<gene>
    <name evidence="1" type="ORF">LMG29739_05572</name>
</gene>